<evidence type="ECO:0000256" key="6">
    <source>
        <dbReference type="ARBA" id="ARBA00012541"/>
    </source>
</evidence>
<dbReference type="GO" id="GO:0005978">
    <property type="term" value="P:glycogen biosynthetic process"/>
    <property type="evidence" value="ECO:0007669"/>
    <property type="project" value="InterPro"/>
</dbReference>
<comment type="subcellular location">
    <subcellularLocation>
        <location evidence="2">Plastid</location>
        <location evidence="2">Amyloplast</location>
    </subcellularLocation>
</comment>
<keyword evidence="17" id="KW-1185">Reference proteome</keyword>
<evidence type="ECO:0000256" key="9">
    <source>
        <dbReference type="ARBA" id="ARBA00022922"/>
    </source>
</evidence>
<dbReference type="Pfam" id="PF00128">
    <property type="entry name" value="Alpha-amylase"/>
    <property type="match status" value="1"/>
</dbReference>
<dbReference type="PIRSF" id="PIRSF000463">
    <property type="entry name" value="GlgB"/>
    <property type="match status" value="1"/>
</dbReference>
<sequence>MAFPLGGLRFPSSSSSSSSFMQMPTGSGSIGRGSGFMGSSLRSAAFCVGASRVYRKKGAAGLSLFGSNQRRLCAAASSSFSSTESESLDVSESGEVMFLDVQNGNPSSASILPSSVENVEVSSSSLDEPQIVAEILSVDPTMDDECEKEDVQAEVTKFKKRSIPHAGDGQKIYEIDSLLKDYRTHLDFRFSHYKHLRYCIDMEEGGLDAFSRGYEKFGFNRSATGITYREWAPGAKSASLIGDFNNWNPNADVMNRDEFGVWEIFLPNNADGSSPIPHGSRLKIHMDTPSGIKDSIPAWIKFSIQAPGEIPYNGIYYDPPIEEKYVFEHPQPKAPKSLRIYEAHVGMSSTEPKINTYASFRDDVLPRIKRLGYNAVQLMAIQEHSYYASFGYHVTNFFAPSSRCGTPDDLKSLIDKAHEFGILVLMDVVHSHASNNVLDGLNQFDGTDTHYFHSGSRGYHWMWDSRLFNYSSREVMRFLLSNARWWLEEYKFDGFRFDGVTSMMYTHHGLQIAFTGNYGEYFGLATDTDAVVYLMMVNDMIHGLFPEAITIGEDVSGMPAFCIPVSDGGVGFNFRLHMAVADKWIELLKKSDEEWVMGDIVHTLTNRRWLEKCVSYAESHDQALVGDKTIAFWLMDKDMYDSMALDRPSTPRIDRGIALHKMIRLITMGLGGEGYLNFMGNEFGHPEWIDFPRVEQYLPNGKFVPGNNCSFDKCRRRFDLGDADYLRYVGMQEFDTAMQHTEDKYGFMTSEHQYVSRKDEADRIIIFERGNLVFVFNFHWNNSYFDYRVGCSEPGKYKVVLNSDDKLFGGFGRIDSTAEFFSSEGWYDNRPRFFSVYAPSRTAVVYALTKD</sequence>
<keyword evidence="10" id="KW-0035">Amyloplast</keyword>
<dbReference type="SMART" id="SM00642">
    <property type="entry name" value="Aamy"/>
    <property type="match status" value="1"/>
</dbReference>
<dbReference type="FunFam" id="3.20.20.80:FF:000001">
    <property type="entry name" value="1,4-alpha-glucan branching enzyme"/>
    <property type="match status" value="1"/>
</dbReference>
<feature type="region of interest" description="Disordered" evidence="14">
    <location>
        <begin position="1"/>
        <end position="25"/>
    </location>
</feature>
<organism evidence="16 17">
    <name type="scientific">Zostera marina</name>
    <name type="common">Eelgrass</name>
    <dbReference type="NCBI Taxonomy" id="29655"/>
    <lineage>
        <taxon>Eukaryota</taxon>
        <taxon>Viridiplantae</taxon>
        <taxon>Streptophyta</taxon>
        <taxon>Embryophyta</taxon>
        <taxon>Tracheophyta</taxon>
        <taxon>Spermatophyta</taxon>
        <taxon>Magnoliopsida</taxon>
        <taxon>Liliopsida</taxon>
        <taxon>Zosteraceae</taxon>
        <taxon>Zostera</taxon>
    </lineage>
</organism>
<comment type="catalytic activity">
    <reaction evidence="1">
        <text>Transfers a segment of a (1-&gt;4)-alpha-D-glucan chain to a primary hydroxy group in a similar glucan chain.</text>
        <dbReference type="EC" id="2.4.1.18"/>
    </reaction>
</comment>
<accession>A0A0K9PPY2</accession>
<dbReference type="InterPro" id="IPR006047">
    <property type="entry name" value="GH13_cat_dom"/>
</dbReference>
<dbReference type="InterPro" id="IPR037439">
    <property type="entry name" value="Branching_enzy"/>
</dbReference>
<dbReference type="InterPro" id="IPR006048">
    <property type="entry name" value="A-amylase/branching_C"/>
</dbReference>
<dbReference type="PANTHER" id="PTHR43651:SF3">
    <property type="entry name" value="1,4-ALPHA-GLUCAN-BRANCHING ENZYME"/>
    <property type="match status" value="1"/>
</dbReference>
<dbReference type="STRING" id="29655.A0A0K9PPY2"/>
<dbReference type="OMA" id="IPDYWIK"/>
<dbReference type="EMBL" id="LFYR01000692">
    <property type="protein sequence ID" value="KMZ71031.1"/>
    <property type="molecule type" value="Genomic_DNA"/>
</dbReference>
<evidence type="ECO:0000259" key="15">
    <source>
        <dbReference type="SMART" id="SM00642"/>
    </source>
</evidence>
<evidence type="ECO:0000256" key="12">
    <source>
        <dbReference type="ARBA" id="ARBA00076423"/>
    </source>
</evidence>
<dbReference type="Gene3D" id="3.20.20.80">
    <property type="entry name" value="Glycosidases"/>
    <property type="match status" value="1"/>
</dbReference>
<comment type="pathway">
    <text evidence="3">Glycan biosynthesis; starch biosynthesis.</text>
</comment>
<dbReference type="CDD" id="cd11321">
    <property type="entry name" value="AmyAc_bac_euk_BE"/>
    <property type="match status" value="1"/>
</dbReference>
<feature type="active site" description="Nucleophile" evidence="13">
    <location>
        <position position="498"/>
    </location>
</feature>
<dbReference type="Gene3D" id="2.60.40.1180">
    <property type="entry name" value="Golgi alpha-mannosidase II"/>
    <property type="match status" value="1"/>
</dbReference>
<evidence type="ECO:0000256" key="5">
    <source>
        <dbReference type="ARBA" id="ARBA00011245"/>
    </source>
</evidence>
<proteinExistence type="inferred from homology"/>
<evidence type="ECO:0000256" key="2">
    <source>
        <dbReference type="ARBA" id="ARBA00004602"/>
    </source>
</evidence>
<dbReference type="OrthoDB" id="196493at2759"/>
<dbReference type="InterPro" id="IPR013783">
    <property type="entry name" value="Ig-like_fold"/>
</dbReference>
<dbReference type="CDD" id="cd02854">
    <property type="entry name" value="E_set_GBE_euk_N"/>
    <property type="match status" value="1"/>
</dbReference>
<evidence type="ECO:0000256" key="7">
    <source>
        <dbReference type="ARBA" id="ARBA00022676"/>
    </source>
</evidence>
<evidence type="ECO:0000256" key="8">
    <source>
        <dbReference type="ARBA" id="ARBA00022679"/>
    </source>
</evidence>
<name>A0A0K9PPY2_ZOSMR</name>
<gene>
    <name evidence="16" type="ORF">ZOSMA_18G01310</name>
</gene>
<comment type="caution">
    <text evidence="16">The sequence shown here is derived from an EMBL/GenBank/DDBJ whole genome shotgun (WGS) entry which is preliminary data.</text>
</comment>
<comment type="function">
    <text evidence="11">Catalyzes the formation of the alpha-1,6-glucosidic linkages in starch by scission of a 1,4-alpha-linked oligosaccharide from growing alpha-1,4-glucan chains and the subsequent attachment of the oligosaccharide to the alpha-1,6 position.</text>
</comment>
<evidence type="ECO:0000313" key="17">
    <source>
        <dbReference type="Proteomes" id="UP000036987"/>
    </source>
</evidence>
<dbReference type="Gene3D" id="2.60.40.10">
    <property type="entry name" value="Immunoglobulins"/>
    <property type="match status" value="1"/>
</dbReference>
<dbReference type="Pfam" id="PF02806">
    <property type="entry name" value="Alpha-amylase_C"/>
    <property type="match status" value="1"/>
</dbReference>
<dbReference type="InterPro" id="IPR004193">
    <property type="entry name" value="Glyco_hydro_13_N"/>
</dbReference>
<dbReference type="FunFam" id="2.60.40.10:FF:000250">
    <property type="entry name" value="1,4-alpha-glucan-branching enzyme, chloroplastic/amyloplastic"/>
    <property type="match status" value="1"/>
</dbReference>
<dbReference type="GO" id="GO:0005737">
    <property type="term" value="C:cytoplasm"/>
    <property type="evidence" value="ECO:0000318"/>
    <property type="project" value="GO_Central"/>
</dbReference>
<feature type="domain" description="Glycosyl hydrolase family 13 catalytic" evidence="15">
    <location>
        <begin position="355"/>
        <end position="724"/>
    </location>
</feature>
<dbReference type="SUPFAM" id="SSF81296">
    <property type="entry name" value="E set domains"/>
    <property type="match status" value="1"/>
</dbReference>
<feature type="active site" description="Proton donor" evidence="13">
    <location>
        <position position="553"/>
    </location>
</feature>
<evidence type="ECO:0000256" key="4">
    <source>
        <dbReference type="ARBA" id="ARBA00009000"/>
    </source>
</evidence>
<reference evidence="17" key="1">
    <citation type="journal article" date="2016" name="Nature">
        <title>The genome of the seagrass Zostera marina reveals angiosperm adaptation to the sea.</title>
        <authorList>
            <person name="Olsen J.L."/>
            <person name="Rouze P."/>
            <person name="Verhelst B."/>
            <person name="Lin Y.-C."/>
            <person name="Bayer T."/>
            <person name="Collen J."/>
            <person name="Dattolo E."/>
            <person name="De Paoli E."/>
            <person name="Dittami S."/>
            <person name="Maumus F."/>
            <person name="Michel G."/>
            <person name="Kersting A."/>
            <person name="Lauritano C."/>
            <person name="Lohaus R."/>
            <person name="Toepel M."/>
            <person name="Tonon T."/>
            <person name="Vanneste K."/>
            <person name="Amirebrahimi M."/>
            <person name="Brakel J."/>
            <person name="Bostroem C."/>
            <person name="Chovatia M."/>
            <person name="Grimwood J."/>
            <person name="Jenkins J.W."/>
            <person name="Jueterbock A."/>
            <person name="Mraz A."/>
            <person name="Stam W.T."/>
            <person name="Tice H."/>
            <person name="Bornberg-Bauer E."/>
            <person name="Green P.J."/>
            <person name="Pearson G.A."/>
            <person name="Procaccini G."/>
            <person name="Duarte C.M."/>
            <person name="Schmutz J."/>
            <person name="Reusch T.B.H."/>
            <person name="Van de Peer Y."/>
        </authorList>
    </citation>
    <scope>NUCLEOTIDE SEQUENCE [LARGE SCALE GENOMIC DNA]</scope>
    <source>
        <strain evidence="17">cv. Finnish</strain>
    </source>
</reference>
<dbReference type="AlphaFoldDB" id="A0A0K9PPY2"/>
<evidence type="ECO:0000256" key="13">
    <source>
        <dbReference type="PIRSR" id="PIRSR000463-1"/>
    </source>
</evidence>
<evidence type="ECO:0000256" key="11">
    <source>
        <dbReference type="ARBA" id="ARBA00053457"/>
    </source>
</evidence>
<dbReference type="GO" id="GO:0004553">
    <property type="term" value="F:hydrolase activity, hydrolyzing O-glycosyl compounds"/>
    <property type="evidence" value="ECO:0007669"/>
    <property type="project" value="InterPro"/>
</dbReference>
<dbReference type="GO" id="GO:0005982">
    <property type="term" value="P:starch metabolic process"/>
    <property type="evidence" value="ECO:0000318"/>
    <property type="project" value="GO_Central"/>
</dbReference>
<dbReference type="SUPFAM" id="SSF51445">
    <property type="entry name" value="(Trans)glycosidases"/>
    <property type="match status" value="1"/>
</dbReference>
<dbReference type="EC" id="2.4.1.18" evidence="6"/>
<evidence type="ECO:0000313" key="16">
    <source>
        <dbReference type="EMBL" id="KMZ71031.1"/>
    </source>
</evidence>
<dbReference type="GO" id="GO:0043169">
    <property type="term" value="F:cation binding"/>
    <property type="evidence" value="ECO:0007669"/>
    <property type="project" value="InterPro"/>
</dbReference>
<dbReference type="InterPro" id="IPR014756">
    <property type="entry name" value="Ig_E-set"/>
</dbReference>
<protein>
    <recommendedName>
        <fullName evidence="6">1,4-alpha-glucan branching enzyme</fullName>
        <ecNumber evidence="6">2.4.1.18</ecNumber>
    </recommendedName>
    <alternativeName>
        <fullName evidence="12">Q-enzyme</fullName>
    </alternativeName>
</protein>
<keyword evidence="7" id="KW-0328">Glycosyltransferase</keyword>
<evidence type="ECO:0000256" key="14">
    <source>
        <dbReference type="SAM" id="MobiDB-lite"/>
    </source>
</evidence>
<dbReference type="Pfam" id="PF02922">
    <property type="entry name" value="CBM_48"/>
    <property type="match status" value="1"/>
</dbReference>
<dbReference type="Proteomes" id="UP000036987">
    <property type="component" value="Unassembled WGS sequence"/>
</dbReference>
<dbReference type="PANTHER" id="PTHR43651">
    <property type="entry name" value="1,4-ALPHA-GLUCAN-BRANCHING ENZYME"/>
    <property type="match status" value="1"/>
</dbReference>
<comment type="similarity">
    <text evidence="4">Belongs to the glycosyl hydrolase 13 family. GlgB subfamily.</text>
</comment>
<dbReference type="SUPFAM" id="SSF51011">
    <property type="entry name" value="Glycosyl hydrolase domain"/>
    <property type="match status" value="1"/>
</dbReference>
<dbReference type="UniPathway" id="UPA00152"/>
<dbReference type="GO" id="GO:0019252">
    <property type="term" value="P:starch biosynthetic process"/>
    <property type="evidence" value="ECO:0007669"/>
    <property type="project" value="UniProtKB-UniPathway"/>
</dbReference>
<evidence type="ECO:0000256" key="10">
    <source>
        <dbReference type="ARBA" id="ARBA00023234"/>
    </source>
</evidence>
<dbReference type="FunFam" id="2.60.40.1180:FF:000003">
    <property type="entry name" value="1,4-alpha-glucan-branching enzyme, chloroplastic/amyloplastic"/>
    <property type="match status" value="1"/>
</dbReference>
<dbReference type="GO" id="GO:0003844">
    <property type="term" value="F:1,4-alpha-glucan branching enzyme activity"/>
    <property type="evidence" value="ECO:0000318"/>
    <property type="project" value="GO_Central"/>
</dbReference>
<keyword evidence="10" id="KW-0934">Plastid</keyword>
<evidence type="ECO:0000256" key="3">
    <source>
        <dbReference type="ARBA" id="ARBA00004727"/>
    </source>
</evidence>
<comment type="subunit">
    <text evidence="5">Monomer.</text>
</comment>
<keyword evidence="8" id="KW-0808">Transferase</keyword>
<evidence type="ECO:0000256" key="1">
    <source>
        <dbReference type="ARBA" id="ARBA00000826"/>
    </source>
</evidence>
<keyword evidence="9" id="KW-0750">Starch biosynthesis</keyword>
<dbReference type="InterPro" id="IPR013780">
    <property type="entry name" value="Glyco_hydro_b"/>
</dbReference>
<dbReference type="InterPro" id="IPR017853">
    <property type="entry name" value="GH"/>
</dbReference>
<dbReference type="GO" id="GO:0009501">
    <property type="term" value="C:amyloplast"/>
    <property type="evidence" value="ECO:0007669"/>
    <property type="project" value="UniProtKB-SubCell"/>
</dbReference>